<feature type="region of interest" description="Disordered" evidence="1">
    <location>
        <begin position="37"/>
        <end position="56"/>
    </location>
</feature>
<evidence type="ECO:0000313" key="3">
    <source>
        <dbReference type="EMBL" id="GGO79406.1"/>
    </source>
</evidence>
<evidence type="ECO:0000256" key="2">
    <source>
        <dbReference type="SAM" id="SignalP"/>
    </source>
</evidence>
<name>A0A917ZBF6_9ACTN</name>
<evidence type="ECO:0008006" key="5">
    <source>
        <dbReference type="Google" id="ProtNLM"/>
    </source>
</evidence>
<keyword evidence="2" id="KW-0732">Signal</keyword>
<reference evidence="3" key="1">
    <citation type="journal article" date="2014" name="Int. J. Syst. Evol. Microbiol.">
        <title>Complete genome sequence of Corynebacterium casei LMG S-19264T (=DSM 44701T), isolated from a smear-ripened cheese.</title>
        <authorList>
            <consortium name="US DOE Joint Genome Institute (JGI-PGF)"/>
            <person name="Walter F."/>
            <person name="Albersmeier A."/>
            <person name="Kalinowski J."/>
            <person name="Ruckert C."/>
        </authorList>
    </citation>
    <scope>NUCLEOTIDE SEQUENCE</scope>
    <source>
        <strain evidence="3">CGMCC 4.7368</strain>
    </source>
</reference>
<keyword evidence="4" id="KW-1185">Reference proteome</keyword>
<accession>A0A917ZBF6</accession>
<dbReference type="PROSITE" id="PS51257">
    <property type="entry name" value="PROKAR_LIPOPROTEIN"/>
    <property type="match status" value="1"/>
</dbReference>
<reference evidence="3" key="2">
    <citation type="submission" date="2020-09" db="EMBL/GenBank/DDBJ databases">
        <authorList>
            <person name="Sun Q."/>
            <person name="Zhou Y."/>
        </authorList>
    </citation>
    <scope>NUCLEOTIDE SEQUENCE</scope>
    <source>
        <strain evidence="3">CGMCC 4.7368</strain>
    </source>
</reference>
<sequence>MLIARNPKFIFKALSGICLGAVVIAGCSAGRAAEPVADATPSAPTTPATSVASSAPPVDAGRLRLALLPAPQGMRVVHGPETGAFGSLESTKKGLAAARQVSLARPECAGAAQLDAGEPALANAPAAVVAYASDRGSITQALVAMPSPVFPPPLPAQCADYTADVEGTRVTYGTRQLTMPRQGDESRAYLTTAVGGGQNAQVGSVVIRRGNVILSLLVVGRKVKSGGLFQLAQVADRQLAKISR</sequence>
<dbReference type="AlphaFoldDB" id="A0A917ZBF6"/>
<comment type="caution">
    <text evidence="3">The sequence shown here is derived from an EMBL/GenBank/DDBJ whole genome shotgun (WGS) entry which is preliminary data.</text>
</comment>
<feature type="signal peptide" evidence="2">
    <location>
        <begin position="1"/>
        <end position="32"/>
    </location>
</feature>
<feature type="chain" id="PRO_5036942571" description="Sensor domain-containing protein" evidence="2">
    <location>
        <begin position="33"/>
        <end position="244"/>
    </location>
</feature>
<dbReference type="Proteomes" id="UP000646523">
    <property type="component" value="Unassembled WGS sequence"/>
</dbReference>
<protein>
    <recommendedName>
        <fullName evidence="5">Sensor domain-containing protein</fullName>
    </recommendedName>
</protein>
<evidence type="ECO:0000313" key="4">
    <source>
        <dbReference type="Proteomes" id="UP000646523"/>
    </source>
</evidence>
<dbReference type="EMBL" id="BMNH01000028">
    <property type="protein sequence ID" value="GGO79406.1"/>
    <property type="molecule type" value="Genomic_DNA"/>
</dbReference>
<proteinExistence type="predicted"/>
<organism evidence="3 4">
    <name type="scientific">Nonomuraea cavernae</name>
    <dbReference type="NCBI Taxonomy" id="2045107"/>
    <lineage>
        <taxon>Bacteria</taxon>
        <taxon>Bacillati</taxon>
        <taxon>Actinomycetota</taxon>
        <taxon>Actinomycetes</taxon>
        <taxon>Streptosporangiales</taxon>
        <taxon>Streptosporangiaceae</taxon>
        <taxon>Nonomuraea</taxon>
    </lineage>
</organism>
<evidence type="ECO:0000256" key="1">
    <source>
        <dbReference type="SAM" id="MobiDB-lite"/>
    </source>
</evidence>
<gene>
    <name evidence="3" type="ORF">GCM10012289_63630</name>
</gene>